<dbReference type="PANTHER" id="PTHR30373:SF2">
    <property type="entry name" value="UPF0603 PROTEIN YGCG"/>
    <property type="match status" value="1"/>
</dbReference>
<dbReference type="Pfam" id="PF04536">
    <property type="entry name" value="TPM_phosphatase"/>
    <property type="match status" value="1"/>
</dbReference>
<dbReference type="STRING" id="758820.SAMN00777080_1054"/>
<dbReference type="EMBL" id="LT838813">
    <property type="protein sequence ID" value="SMD42500.1"/>
    <property type="molecule type" value="Genomic_DNA"/>
</dbReference>
<feature type="transmembrane region" description="Helical" evidence="1">
    <location>
        <begin position="191"/>
        <end position="210"/>
    </location>
</feature>
<evidence type="ECO:0000256" key="1">
    <source>
        <dbReference type="SAM" id="Phobius"/>
    </source>
</evidence>
<dbReference type="AlphaFoldDB" id="A0A1W2H0Q3"/>
<dbReference type="RefSeq" id="WP_394334881.1">
    <property type="nucleotide sequence ID" value="NZ_LT838813.1"/>
</dbReference>
<keyword evidence="1" id="KW-1133">Transmembrane helix</keyword>
<sequence>MNYLMKSLLDKNTMVNKSQLLLSLLFIQLLVIPLFGQGDFPPLPNPPKLVNDFSNTLTSEEVLKLERKLVAYNDSTSTQVTIVMIRSLGPYDISDYAFQLGDKWGIGQKDLDNGILILAAMDDRKVFIATGYGMEGAIPDILAKRIVDQLIVPNFRMESYYTGLDKATDMIFKLASGEYKADTVATSGEHGGALIFFLIIIFLFVILPLIRNRKDNNNHMGGKGGGIDLFTTIMLANMLKGGSKGKFGDFSSGKGSFGGFGGGGGFGGFGGGSFGGGGAGGSW</sequence>
<proteinExistence type="predicted"/>
<evidence type="ECO:0000313" key="3">
    <source>
        <dbReference type="EMBL" id="SMD42500.1"/>
    </source>
</evidence>
<dbReference type="Proteomes" id="UP000192333">
    <property type="component" value="Chromosome I"/>
</dbReference>
<accession>A0A1W2H0Q3</accession>
<evidence type="ECO:0000313" key="4">
    <source>
        <dbReference type="Proteomes" id="UP000192333"/>
    </source>
</evidence>
<dbReference type="PANTHER" id="PTHR30373">
    <property type="entry name" value="UPF0603 PROTEIN YGCG"/>
    <property type="match status" value="1"/>
</dbReference>
<keyword evidence="1" id="KW-0472">Membrane</keyword>
<evidence type="ECO:0000259" key="2">
    <source>
        <dbReference type="Pfam" id="PF04536"/>
    </source>
</evidence>
<protein>
    <recommendedName>
        <fullName evidence="2">TPM domain-containing protein</fullName>
    </recommendedName>
</protein>
<keyword evidence="4" id="KW-1185">Reference proteome</keyword>
<dbReference type="InterPro" id="IPR007621">
    <property type="entry name" value="TPM_dom"/>
</dbReference>
<name>A0A1W2H0Q3_9BACT</name>
<feature type="domain" description="TPM" evidence="2">
    <location>
        <begin position="50"/>
        <end position="173"/>
    </location>
</feature>
<keyword evidence="1" id="KW-0812">Transmembrane</keyword>
<organism evidence="3 4">
    <name type="scientific">Aquiflexum balticum DSM 16537</name>
    <dbReference type="NCBI Taxonomy" id="758820"/>
    <lineage>
        <taxon>Bacteria</taxon>
        <taxon>Pseudomonadati</taxon>
        <taxon>Bacteroidota</taxon>
        <taxon>Cytophagia</taxon>
        <taxon>Cytophagales</taxon>
        <taxon>Cyclobacteriaceae</taxon>
        <taxon>Aquiflexum</taxon>
    </lineage>
</organism>
<gene>
    <name evidence="3" type="ORF">SAMN00777080_1054</name>
</gene>
<reference evidence="4" key="1">
    <citation type="submission" date="2017-04" db="EMBL/GenBank/DDBJ databases">
        <authorList>
            <person name="Varghese N."/>
            <person name="Submissions S."/>
        </authorList>
    </citation>
    <scope>NUCLEOTIDE SEQUENCE [LARGE SCALE GENOMIC DNA]</scope>
    <source>
        <strain evidence="4">DSM 16537</strain>
    </source>
</reference>
<dbReference type="Gene3D" id="3.10.310.50">
    <property type="match status" value="1"/>
</dbReference>